<dbReference type="PANTHER" id="PTHR31686:SF1">
    <property type="entry name" value="SULFITE EFFLUX PUMP SSU1"/>
    <property type="match status" value="1"/>
</dbReference>
<dbReference type="InterPro" id="IPR038665">
    <property type="entry name" value="Voltage-dep_anion_channel_sf"/>
</dbReference>
<dbReference type="Proteomes" id="UP000054845">
    <property type="component" value="Unassembled WGS sequence"/>
</dbReference>
<keyword evidence="7 9" id="KW-0472">Membrane</keyword>
<feature type="transmembrane region" description="Helical" evidence="9">
    <location>
        <begin position="272"/>
        <end position="297"/>
    </location>
</feature>
<reference evidence="11" key="1">
    <citation type="submission" date="2014-09" db="EMBL/GenBank/DDBJ databases">
        <authorList>
            <person name="Sharma Rahul"/>
            <person name="Thines Marco"/>
        </authorList>
    </citation>
    <scope>NUCLEOTIDE SEQUENCE [LARGE SCALE GENOMIC DNA]</scope>
</reference>
<evidence type="ECO:0000256" key="1">
    <source>
        <dbReference type="ARBA" id="ARBA00004651"/>
    </source>
</evidence>
<proteinExistence type="inferred from homology"/>
<dbReference type="AlphaFoldDB" id="A0A0P1BBW0"/>
<evidence type="ECO:0000256" key="6">
    <source>
        <dbReference type="ARBA" id="ARBA00022989"/>
    </source>
</evidence>
<dbReference type="OrthoDB" id="1099at2759"/>
<feature type="transmembrane region" description="Helical" evidence="9">
    <location>
        <begin position="309"/>
        <end position="328"/>
    </location>
</feature>
<evidence type="ECO:0000256" key="3">
    <source>
        <dbReference type="ARBA" id="ARBA00022448"/>
    </source>
</evidence>
<keyword evidence="4" id="KW-1003">Cell membrane</keyword>
<sequence length="504" mass="54592">MIDAFQGPRRDDDVERGEYRMNPAGGHSVHISSNPIDEGSSTDARAVAVAVAVHSAAIDVQRNGGGSLGKGNNSLNVAQAGGGLSGRYARYARELRRITLHFTPSWFSVNMGTDITSILLYQLPYQFKGLHVIAEIIFALNLALFLVFTSISAARYTVWPTMGPTMLFHESQSLFLGTFAMGLATIVNMCALAIGTSWGHNFALFTWAMWWLDSIISILICLGLPFLQFTRHVQSLDKVTGVWLLPVVAPIVSAASGGILADSILQPSQARLTIIVSYILWGAGFGLAFIIMTLYYARLAIYKVPPATLIVSAFLPLGPCGQGAFGLLKLSESILHLSDRSNQALAGASLFSAQDAHIMSISIYAVSTPIALVLWGLGLAWLSLAISSLVDLWLVSELQFNLGWWGFTFPLGVFCTATTQLGRLLDSGAFKILGTILSLVEVLLWLFIASMTLIRVWHGTIFFAPCLAAIGGEPPAHVPPARKYVFEPRQRSRSRSASRNRSSG</sequence>
<feature type="transmembrane region" description="Helical" evidence="9">
    <location>
        <begin position="241"/>
        <end position="260"/>
    </location>
</feature>
<comment type="similarity">
    <text evidence="2">Belongs to the tellurite-resistance/dicarboxylate transporter (TDT) family.</text>
</comment>
<accession>A0A0P1BBW0</accession>
<name>A0A0P1BBW0_9BASI</name>
<evidence type="ECO:0000256" key="5">
    <source>
        <dbReference type="ARBA" id="ARBA00022692"/>
    </source>
</evidence>
<feature type="transmembrane region" description="Helical" evidence="9">
    <location>
        <begin position="428"/>
        <end position="448"/>
    </location>
</feature>
<comment type="subcellular location">
    <subcellularLocation>
        <location evidence="1">Cell membrane</location>
        <topology evidence="1">Multi-pass membrane protein</topology>
    </subcellularLocation>
</comment>
<organism evidence="10 11">
    <name type="scientific">Ceraceosorus bombacis</name>
    <dbReference type="NCBI Taxonomy" id="401625"/>
    <lineage>
        <taxon>Eukaryota</taxon>
        <taxon>Fungi</taxon>
        <taxon>Dikarya</taxon>
        <taxon>Basidiomycota</taxon>
        <taxon>Ustilaginomycotina</taxon>
        <taxon>Exobasidiomycetes</taxon>
        <taxon>Ceraceosorales</taxon>
        <taxon>Ceraceosoraceae</taxon>
        <taxon>Ceraceosorus</taxon>
    </lineage>
</organism>
<keyword evidence="3" id="KW-0813">Transport</keyword>
<protein>
    <submittedName>
        <fullName evidence="10">Sulphite efflux pump protein</fullName>
    </submittedName>
</protein>
<evidence type="ECO:0000256" key="8">
    <source>
        <dbReference type="SAM" id="MobiDB-lite"/>
    </source>
</evidence>
<dbReference type="CDD" id="cd09318">
    <property type="entry name" value="TDT_SSU1"/>
    <property type="match status" value="1"/>
</dbReference>
<feature type="transmembrane region" description="Helical" evidence="9">
    <location>
        <begin position="174"/>
        <end position="195"/>
    </location>
</feature>
<dbReference type="PANTHER" id="PTHR31686">
    <property type="match status" value="1"/>
</dbReference>
<dbReference type="Pfam" id="PF03595">
    <property type="entry name" value="SLAC1"/>
    <property type="match status" value="1"/>
</dbReference>
<evidence type="ECO:0000313" key="10">
    <source>
        <dbReference type="EMBL" id="CEH13177.1"/>
    </source>
</evidence>
<dbReference type="InterPro" id="IPR051629">
    <property type="entry name" value="Sulfite_efflux_TDT"/>
</dbReference>
<evidence type="ECO:0000256" key="7">
    <source>
        <dbReference type="ARBA" id="ARBA00023136"/>
    </source>
</evidence>
<keyword evidence="6 9" id="KW-1133">Transmembrane helix</keyword>
<keyword evidence="5 9" id="KW-0812">Transmembrane</keyword>
<evidence type="ECO:0000256" key="2">
    <source>
        <dbReference type="ARBA" id="ARBA00008566"/>
    </source>
</evidence>
<dbReference type="Gene3D" id="1.50.10.150">
    <property type="entry name" value="Voltage-dependent anion channel"/>
    <property type="match status" value="1"/>
</dbReference>
<evidence type="ECO:0000256" key="4">
    <source>
        <dbReference type="ARBA" id="ARBA00022475"/>
    </source>
</evidence>
<feature type="transmembrane region" description="Helical" evidence="9">
    <location>
        <begin position="402"/>
        <end position="422"/>
    </location>
</feature>
<dbReference type="GO" id="GO:0005886">
    <property type="term" value="C:plasma membrane"/>
    <property type="evidence" value="ECO:0007669"/>
    <property type="project" value="UniProtKB-SubCell"/>
</dbReference>
<feature type="transmembrane region" description="Helical" evidence="9">
    <location>
        <begin position="132"/>
        <end position="154"/>
    </location>
</feature>
<feature type="compositionally biased region" description="Polar residues" evidence="8">
    <location>
        <begin position="30"/>
        <end position="40"/>
    </location>
</feature>
<dbReference type="EMBL" id="CCYA01000206">
    <property type="protein sequence ID" value="CEH13177.1"/>
    <property type="molecule type" value="Genomic_DNA"/>
</dbReference>
<feature type="transmembrane region" description="Helical" evidence="9">
    <location>
        <begin position="372"/>
        <end position="395"/>
    </location>
</feature>
<dbReference type="GO" id="GO:0000319">
    <property type="term" value="F:sulfite transmembrane transporter activity"/>
    <property type="evidence" value="ECO:0007669"/>
    <property type="project" value="TreeGrafter"/>
</dbReference>
<evidence type="ECO:0000313" key="11">
    <source>
        <dbReference type="Proteomes" id="UP000054845"/>
    </source>
</evidence>
<dbReference type="InterPro" id="IPR004695">
    <property type="entry name" value="SLAC1/Mae1/Ssu1/TehA"/>
</dbReference>
<dbReference type="FunFam" id="1.50.10.150:FF:000004">
    <property type="entry name" value="Malic acid transporter"/>
    <property type="match status" value="1"/>
</dbReference>
<keyword evidence="11" id="KW-1185">Reference proteome</keyword>
<feature type="transmembrane region" description="Helical" evidence="9">
    <location>
        <begin position="207"/>
        <end position="229"/>
    </location>
</feature>
<evidence type="ECO:0000256" key="9">
    <source>
        <dbReference type="SAM" id="Phobius"/>
    </source>
</evidence>
<feature type="compositionally biased region" description="Basic and acidic residues" evidence="8">
    <location>
        <begin position="8"/>
        <end position="19"/>
    </location>
</feature>
<feature type="region of interest" description="Disordered" evidence="8">
    <location>
        <begin position="1"/>
        <end position="40"/>
    </location>
</feature>